<dbReference type="Proteomes" id="UP000654345">
    <property type="component" value="Unassembled WGS sequence"/>
</dbReference>
<keyword evidence="3" id="KW-1185">Reference proteome</keyword>
<dbReference type="RefSeq" id="WP_201374322.1">
    <property type="nucleotide sequence ID" value="NZ_BNJG01000002.1"/>
</dbReference>
<feature type="domain" description="Cupin type-2" evidence="1">
    <location>
        <begin position="36"/>
        <end position="102"/>
    </location>
</feature>
<dbReference type="InterPro" id="IPR013096">
    <property type="entry name" value="Cupin_2"/>
</dbReference>
<dbReference type="Pfam" id="PF07883">
    <property type="entry name" value="Cupin_2"/>
    <property type="match status" value="1"/>
</dbReference>
<dbReference type="InterPro" id="IPR053146">
    <property type="entry name" value="QDO-like"/>
</dbReference>
<reference evidence="2 3" key="1">
    <citation type="journal article" date="2021" name="Int. J. Syst. Evol. Microbiol.">
        <title>Reticulibacter mediterranei gen. nov., sp. nov., within the new family Reticulibacteraceae fam. nov., and Ktedonospora formicarum gen. nov., sp. nov., Ktedonobacter robiniae sp. nov., Dictyobacter formicarum sp. nov. and Dictyobacter arantiisoli sp. nov., belonging to the class Ktedonobacteria.</title>
        <authorList>
            <person name="Yabe S."/>
            <person name="Zheng Y."/>
            <person name="Wang C.M."/>
            <person name="Sakai Y."/>
            <person name="Abe K."/>
            <person name="Yokota A."/>
            <person name="Donadio S."/>
            <person name="Cavaletti L."/>
            <person name="Monciardini P."/>
        </authorList>
    </citation>
    <scope>NUCLEOTIDE SEQUENCE [LARGE SCALE GENOMIC DNA]</scope>
    <source>
        <strain evidence="2 3">SOSP1-30</strain>
    </source>
</reference>
<dbReference type="EMBL" id="BNJG01000002">
    <property type="protein sequence ID" value="GHO58050.1"/>
    <property type="molecule type" value="Genomic_DNA"/>
</dbReference>
<dbReference type="PANTHER" id="PTHR36440">
    <property type="entry name" value="PUTATIVE (AFU_ORTHOLOGUE AFUA_8G07350)-RELATED"/>
    <property type="match status" value="1"/>
</dbReference>
<proteinExistence type="predicted"/>
<name>A0ABQ3UZC1_9CHLR</name>
<sequence>MVRVGEMIFDPIRKQKIIFRKTAKETRGELVEVEAVYHPSSTKPATHVHPQQEERFEVLEGSINTIIAGEKKTYQAGEIFHVPAGTTHEMWNGGTSETRVIWQTRPALHTDEFLEITLGLAQDGKTNPEGIPNLLQAAVIMWQYRREFHFVKPPLIVQRILFGLLAFIGHLRGYHGVYTPATHERD</sequence>
<accession>A0ABQ3UZC1</accession>
<dbReference type="InterPro" id="IPR014710">
    <property type="entry name" value="RmlC-like_jellyroll"/>
</dbReference>
<evidence type="ECO:0000313" key="3">
    <source>
        <dbReference type="Proteomes" id="UP000654345"/>
    </source>
</evidence>
<evidence type="ECO:0000259" key="1">
    <source>
        <dbReference type="Pfam" id="PF07883"/>
    </source>
</evidence>
<protein>
    <recommendedName>
        <fullName evidence="1">Cupin type-2 domain-containing protein</fullName>
    </recommendedName>
</protein>
<organism evidence="2 3">
    <name type="scientific">Ktedonobacter robiniae</name>
    <dbReference type="NCBI Taxonomy" id="2778365"/>
    <lineage>
        <taxon>Bacteria</taxon>
        <taxon>Bacillati</taxon>
        <taxon>Chloroflexota</taxon>
        <taxon>Ktedonobacteria</taxon>
        <taxon>Ktedonobacterales</taxon>
        <taxon>Ktedonobacteraceae</taxon>
        <taxon>Ktedonobacter</taxon>
    </lineage>
</organism>
<dbReference type="Gene3D" id="2.60.120.10">
    <property type="entry name" value="Jelly Rolls"/>
    <property type="match status" value="1"/>
</dbReference>
<dbReference type="PANTHER" id="PTHR36440:SF1">
    <property type="entry name" value="PUTATIVE (AFU_ORTHOLOGUE AFUA_8G07350)-RELATED"/>
    <property type="match status" value="1"/>
</dbReference>
<dbReference type="SUPFAM" id="SSF51182">
    <property type="entry name" value="RmlC-like cupins"/>
    <property type="match status" value="1"/>
</dbReference>
<evidence type="ECO:0000313" key="2">
    <source>
        <dbReference type="EMBL" id="GHO58050.1"/>
    </source>
</evidence>
<dbReference type="InterPro" id="IPR011051">
    <property type="entry name" value="RmlC_Cupin_sf"/>
</dbReference>
<gene>
    <name evidence="2" type="ORF">KSB_65250</name>
</gene>
<comment type="caution">
    <text evidence="2">The sequence shown here is derived from an EMBL/GenBank/DDBJ whole genome shotgun (WGS) entry which is preliminary data.</text>
</comment>